<dbReference type="InterPro" id="IPR053137">
    <property type="entry name" value="NLR-like"/>
</dbReference>
<dbReference type="GO" id="GO:0009116">
    <property type="term" value="P:nucleoside metabolic process"/>
    <property type="evidence" value="ECO:0007669"/>
    <property type="project" value="InterPro"/>
</dbReference>
<reference evidence="3 4" key="1">
    <citation type="submission" date="2017-06" db="EMBL/GenBank/DDBJ databases">
        <title>Comparative genomic analysis of Ambrosia Fusariam Clade fungi.</title>
        <authorList>
            <person name="Stajich J.E."/>
            <person name="Carrillo J."/>
            <person name="Kijimoto T."/>
            <person name="Eskalen A."/>
            <person name="O'Donnell K."/>
            <person name="Kasson M."/>
        </authorList>
    </citation>
    <scope>NUCLEOTIDE SEQUENCE [LARGE SCALE GENOMIC DNA]</scope>
    <source>
        <strain evidence="3 4">UCR1854</strain>
    </source>
</reference>
<evidence type="ECO:0000259" key="2">
    <source>
        <dbReference type="Pfam" id="PF24476"/>
    </source>
</evidence>
<dbReference type="Pfam" id="PF01048">
    <property type="entry name" value="PNP_UDP_1"/>
    <property type="match status" value="1"/>
</dbReference>
<comment type="caution">
    <text evidence="3">The sequence shown here is derived from an EMBL/GenBank/DDBJ whole genome shotgun (WGS) entry which is preliminary data.</text>
</comment>
<proteinExistence type="predicted"/>
<evidence type="ECO:0000313" key="4">
    <source>
        <dbReference type="Proteomes" id="UP000287124"/>
    </source>
</evidence>
<organism evidence="3 4">
    <name type="scientific">Fusarium euwallaceae</name>
    <dbReference type="NCBI Taxonomy" id="1147111"/>
    <lineage>
        <taxon>Eukaryota</taxon>
        <taxon>Fungi</taxon>
        <taxon>Dikarya</taxon>
        <taxon>Ascomycota</taxon>
        <taxon>Pezizomycotina</taxon>
        <taxon>Sordariomycetes</taxon>
        <taxon>Hypocreomycetidae</taxon>
        <taxon>Hypocreales</taxon>
        <taxon>Nectriaceae</taxon>
        <taxon>Fusarium</taxon>
        <taxon>Fusarium solani species complex</taxon>
    </lineage>
</organism>
<dbReference type="InterPro" id="IPR000845">
    <property type="entry name" value="Nucleoside_phosphorylase_d"/>
</dbReference>
<dbReference type="GO" id="GO:0003824">
    <property type="term" value="F:catalytic activity"/>
    <property type="evidence" value="ECO:0007669"/>
    <property type="project" value="InterPro"/>
</dbReference>
<dbReference type="PANTHER" id="PTHR46082">
    <property type="entry name" value="ATP/GTP-BINDING PROTEIN-RELATED"/>
    <property type="match status" value="1"/>
</dbReference>
<dbReference type="Pfam" id="PF24476">
    <property type="entry name" value="DUF7580"/>
    <property type="match status" value="1"/>
</dbReference>
<feature type="domain" description="Nucleoside phosphorylase" evidence="1">
    <location>
        <begin position="389"/>
        <end position="504"/>
    </location>
</feature>
<dbReference type="Proteomes" id="UP000287124">
    <property type="component" value="Unassembled WGS sequence"/>
</dbReference>
<gene>
    <name evidence="3" type="ORF">BHE90_006420</name>
</gene>
<evidence type="ECO:0000313" key="3">
    <source>
        <dbReference type="EMBL" id="RTE79111.1"/>
    </source>
</evidence>
<protein>
    <submittedName>
        <fullName evidence="3">Uncharacterized protein</fullName>
    </submittedName>
</protein>
<name>A0A430LTS0_9HYPO</name>
<sequence length="506" mass="56807">MEKIPRVAYAIDLKTLEVGLTPDIQEQILELLKILRIDKEDLVHFDLITSSTKGGWWQDLCIKIPVATGRKVAFTGDDPSTTQPLLTPLTGFCQIFESNDGCRISLKLEDGALFRMGADAIIHRASPGEGIALADVLDQYELSVQQKISLAHSVALAFWQYYDSQLVNRAWTSDTIWLMPEPDPDPEDSSERLPLRAYIEFYPEAIECAYDASEFIMTHVLVHRCPRIQYLALLLLQIGLGRPFRGSSFDKEVLRLNTDYSVALKYLNELKSATWNFEHKHIFDDSIEECLKFNGLMGKDEHPDADDRRRQILEKVVSPLGWLNHSFQKTDAQIDNLSPKRHLFTLEPDESDFEITTQEPLPTSHRVEDAVEMEIPEMRPTDRQGFETAIICALSLEADAIEALFDHHWKDDQVFYGKAPGDTNVYSPGVMGRHNVVLVYMSGMGKSAAAAAAASCRISFPKINLAILVGVCGAVPVIHDTGQRINLGDVIISNGVIQYDFGRQKS</sequence>
<accession>A0A430LTS0</accession>
<dbReference type="InterPro" id="IPR035994">
    <property type="entry name" value="Nucleoside_phosphorylase_sf"/>
</dbReference>
<evidence type="ECO:0000259" key="1">
    <source>
        <dbReference type="Pfam" id="PF01048"/>
    </source>
</evidence>
<dbReference type="InterPro" id="IPR056002">
    <property type="entry name" value="DUF7580"/>
</dbReference>
<dbReference type="PANTHER" id="PTHR46082:SF6">
    <property type="entry name" value="AAA+ ATPASE DOMAIN-CONTAINING PROTEIN-RELATED"/>
    <property type="match status" value="1"/>
</dbReference>
<dbReference type="EMBL" id="MIKF01000081">
    <property type="protein sequence ID" value="RTE79111.1"/>
    <property type="molecule type" value="Genomic_DNA"/>
</dbReference>
<dbReference type="AlphaFoldDB" id="A0A430LTS0"/>
<feature type="domain" description="DUF7580" evidence="2">
    <location>
        <begin position="140"/>
        <end position="320"/>
    </location>
</feature>
<keyword evidence="4" id="KW-1185">Reference proteome</keyword>
<dbReference type="SUPFAM" id="SSF53167">
    <property type="entry name" value="Purine and uridine phosphorylases"/>
    <property type="match status" value="1"/>
</dbReference>
<dbReference type="Gene3D" id="3.40.50.1580">
    <property type="entry name" value="Nucleoside phosphorylase domain"/>
    <property type="match status" value="1"/>
</dbReference>